<dbReference type="WBParaSite" id="PSAMB.scaffold3667size24319.g22202.t1">
    <property type="protein sequence ID" value="PSAMB.scaffold3667size24319.g22202.t1"/>
    <property type="gene ID" value="PSAMB.scaffold3667size24319.g22202"/>
</dbReference>
<organism evidence="2 3">
    <name type="scientific">Plectus sambesii</name>
    <dbReference type="NCBI Taxonomy" id="2011161"/>
    <lineage>
        <taxon>Eukaryota</taxon>
        <taxon>Metazoa</taxon>
        <taxon>Ecdysozoa</taxon>
        <taxon>Nematoda</taxon>
        <taxon>Chromadorea</taxon>
        <taxon>Plectida</taxon>
        <taxon>Plectina</taxon>
        <taxon>Plectoidea</taxon>
        <taxon>Plectidae</taxon>
        <taxon>Plectus</taxon>
    </lineage>
</organism>
<evidence type="ECO:0000256" key="1">
    <source>
        <dbReference type="SAM" id="MobiDB-lite"/>
    </source>
</evidence>
<name>A0A914WCZ7_9BILA</name>
<feature type="region of interest" description="Disordered" evidence="1">
    <location>
        <begin position="80"/>
        <end position="102"/>
    </location>
</feature>
<evidence type="ECO:0000313" key="2">
    <source>
        <dbReference type="Proteomes" id="UP000887566"/>
    </source>
</evidence>
<accession>A0A914WCZ7</accession>
<protein>
    <submittedName>
        <fullName evidence="3">Uncharacterized protein</fullName>
    </submittedName>
</protein>
<evidence type="ECO:0000313" key="3">
    <source>
        <dbReference type="WBParaSite" id="PSAMB.scaffold3667size24319.g22202.t1"/>
    </source>
</evidence>
<sequence length="102" mass="11060">MQHNSSNETDYCQLTMDVIVLLARRAERQRAAAAAACGTRRRNGDRRALGRGAQSGCVASAMRLSLAASVLRQTIASCSTETSPLGGQSPALLPRRRRFQTR</sequence>
<dbReference type="Proteomes" id="UP000887566">
    <property type="component" value="Unplaced"/>
</dbReference>
<proteinExistence type="predicted"/>
<reference evidence="3" key="1">
    <citation type="submission" date="2022-11" db="UniProtKB">
        <authorList>
            <consortium name="WormBaseParasite"/>
        </authorList>
    </citation>
    <scope>IDENTIFICATION</scope>
</reference>
<keyword evidence="2" id="KW-1185">Reference proteome</keyword>
<dbReference type="AlphaFoldDB" id="A0A914WCZ7"/>